<name>A0AAW0PVR9_9GOBI</name>
<evidence type="ECO:0000256" key="1">
    <source>
        <dbReference type="SAM" id="MobiDB-lite"/>
    </source>
</evidence>
<keyword evidence="3" id="KW-1185">Reference proteome</keyword>
<protein>
    <submittedName>
        <fullName evidence="2">Uncharacterized protein</fullName>
    </submittedName>
</protein>
<sequence>MQIPSTPPGSVQPASRLSSRNQSVRHMRLHIRSKTMLHTKLWRSVDTVPSARQDCAQELPWGTTFGTVSHVLICPRAHLRVKLQRLGLSLYRKIGVVIGKEQSHFTALSSRERAHGIGAEYKADGAGCYD</sequence>
<proteinExistence type="predicted"/>
<feature type="compositionally biased region" description="Polar residues" evidence="1">
    <location>
        <begin position="8"/>
        <end position="22"/>
    </location>
</feature>
<dbReference type="AlphaFoldDB" id="A0AAW0PVR9"/>
<feature type="region of interest" description="Disordered" evidence="1">
    <location>
        <begin position="1"/>
        <end position="22"/>
    </location>
</feature>
<evidence type="ECO:0000313" key="2">
    <source>
        <dbReference type="EMBL" id="KAK7930574.1"/>
    </source>
</evidence>
<evidence type="ECO:0000313" key="3">
    <source>
        <dbReference type="Proteomes" id="UP001460270"/>
    </source>
</evidence>
<dbReference type="EMBL" id="JBBPFD010000004">
    <property type="protein sequence ID" value="KAK7930574.1"/>
    <property type="molecule type" value="Genomic_DNA"/>
</dbReference>
<dbReference type="Proteomes" id="UP001460270">
    <property type="component" value="Unassembled WGS sequence"/>
</dbReference>
<comment type="caution">
    <text evidence="2">The sequence shown here is derived from an EMBL/GenBank/DDBJ whole genome shotgun (WGS) entry which is preliminary data.</text>
</comment>
<accession>A0AAW0PVR9</accession>
<gene>
    <name evidence="2" type="ORF">WMY93_006969</name>
</gene>
<reference evidence="3" key="1">
    <citation type="submission" date="2024-04" db="EMBL/GenBank/DDBJ databases">
        <title>Salinicola lusitanus LLJ914,a marine bacterium isolated from the Okinawa Trough.</title>
        <authorList>
            <person name="Li J."/>
        </authorList>
    </citation>
    <scope>NUCLEOTIDE SEQUENCE [LARGE SCALE GENOMIC DNA]</scope>
</reference>
<organism evidence="2 3">
    <name type="scientific">Mugilogobius chulae</name>
    <name type="common">yellowstripe goby</name>
    <dbReference type="NCBI Taxonomy" id="88201"/>
    <lineage>
        <taxon>Eukaryota</taxon>
        <taxon>Metazoa</taxon>
        <taxon>Chordata</taxon>
        <taxon>Craniata</taxon>
        <taxon>Vertebrata</taxon>
        <taxon>Euteleostomi</taxon>
        <taxon>Actinopterygii</taxon>
        <taxon>Neopterygii</taxon>
        <taxon>Teleostei</taxon>
        <taxon>Neoteleostei</taxon>
        <taxon>Acanthomorphata</taxon>
        <taxon>Gobiaria</taxon>
        <taxon>Gobiiformes</taxon>
        <taxon>Gobioidei</taxon>
        <taxon>Gobiidae</taxon>
        <taxon>Gobionellinae</taxon>
        <taxon>Mugilogobius</taxon>
    </lineage>
</organism>